<dbReference type="InterPro" id="IPR033749">
    <property type="entry name" value="Polyprenyl_synt_CS"/>
</dbReference>
<evidence type="ECO:0000313" key="6">
    <source>
        <dbReference type="Proteomes" id="UP001305647"/>
    </source>
</evidence>
<keyword evidence="6" id="KW-1185">Reference proteome</keyword>
<dbReference type="PANTHER" id="PTHR12001">
    <property type="entry name" value="GERANYLGERANYL PYROPHOSPHATE SYNTHASE"/>
    <property type="match status" value="1"/>
</dbReference>
<comment type="caution">
    <text evidence="5">The sequence shown here is derived from an EMBL/GenBank/DDBJ whole genome shotgun (WGS) entry which is preliminary data.</text>
</comment>
<evidence type="ECO:0000256" key="4">
    <source>
        <dbReference type="SAM" id="MobiDB-lite"/>
    </source>
</evidence>
<dbReference type="Proteomes" id="UP001305647">
    <property type="component" value="Unassembled WGS sequence"/>
</dbReference>
<keyword evidence="2" id="KW-0479">Metal-binding</keyword>
<dbReference type="SUPFAM" id="SSF48576">
    <property type="entry name" value="Terpenoid synthases"/>
    <property type="match status" value="2"/>
</dbReference>
<dbReference type="AlphaFoldDB" id="A0AAN6T4G0"/>
<dbReference type="Gene3D" id="1.10.600.10">
    <property type="entry name" value="Farnesyl Diphosphate Synthase"/>
    <property type="match status" value="2"/>
</dbReference>
<dbReference type="Pfam" id="PF00348">
    <property type="entry name" value="polyprenyl_synt"/>
    <property type="match status" value="1"/>
</dbReference>
<dbReference type="GO" id="GO:0046872">
    <property type="term" value="F:metal ion binding"/>
    <property type="evidence" value="ECO:0007669"/>
    <property type="project" value="UniProtKB-KW"/>
</dbReference>
<dbReference type="GO" id="GO:0043386">
    <property type="term" value="P:mycotoxin biosynthetic process"/>
    <property type="evidence" value="ECO:0007669"/>
    <property type="project" value="UniProtKB-ARBA"/>
</dbReference>
<reference evidence="5" key="2">
    <citation type="submission" date="2023-05" db="EMBL/GenBank/DDBJ databases">
        <authorList>
            <consortium name="Lawrence Berkeley National Laboratory"/>
            <person name="Steindorff A."/>
            <person name="Hensen N."/>
            <person name="Bonometti L."/>
            <person name="Westerberg I."/>
            <person name="Brannstrom I.O."/>
            <person name="Guillou S."/>
            <person name="Cros-Aarteil S."/>
            <person name="Calhoun S."/>
            <person name="Haridas S."/>
            <person name="Kuo A."/>
            <person name="Mondo S."/>
            <person name="Pangilinan J."/>
            <person name="Riley R."/>
            <person name="Labutti K."/>
            <person name="Andreopoulos B."/>
            <person name="Lipzen A."/>
            <person name="Chen C."/>
            <person name="Yanf M."/>
            <person name="Daum C."/>
            <person name="Ng V."/>
            <person name="Clum A."/>
            <person name="Ohm R."/>
            <person name="Martin F."/>
            <person name="Silar P."/>
            <person name="Natvig D."/>
            <person name="Lalanne C."/>
            <person name="Gautier V."/>
            <person name="Ament-Velasquez S.L."/>
            <person name="Kruys A."/>
            <person name="Hutchinson M.I."/>
            <person name="Powell A.J."/>
            <person name="Barry K."/>
            <person name="Miller A.N."/>
            <person name="Grigoriev I.V."/>
            <person name="Debuchy R."/>
            <person name="Gladieux P."/>
            <person name="Thoren M.H."/>
            <person name="Johannesson H."/>
        </authorList>
    </citation>
    <scope>NUCLEOTIDE SEQUENCE</scope>
    <source>
        <strain evidence="5">CBS 757.83</strain>
    </source>
</reference>
<dbReference type="PROSITE" id="PS00723">
    <property type="entry name" value="POLYPRENYL_SYNTHASE_1"/>
    <property type="match status" value="1"/>
</dbReference>
<dbReference type="InterPro" id="IPR000092">
    <property type="entry name" value="Polyprenyl_synt"/>
</dbReference>
<dbReference type="GO" id="GO:0004659">
    <property type="term" value="F:prenyltransferase activity"/>
    <property type="evidence" value="ECO:0007669"/>
    <property type="project" value="InterPro"/>
</dbReference>
<feature type="compositionally biased region" description="Basic and acidic residues" evidence="4">
    <location>
        <begin position="366"/>
        <end position="390"/>
    </location>
</feature>
<feature type="region of interest" description="Disordered" evidence="4">
    <location>
        <begin position="360"/>
        <end position="390"/>
    </location>
</feature>
<dbReference type="PROSITE" id="PS00444">
    <property type="entry name" value="POLYPRENYL_SYNTHASE_2"/>
    <property type="match status" value="1"/>
</dbReference>
<dbReference type="Pfam" id="PF19086">
    <property type="entry name" value="Terpene_syn_C_2"/>
    <property type="match status" value="1"/>
</dbReference>
<dbReference type="GO" id="GO:0008299">
    <property type="term" value="P:isoprenoid biosynthetic process"/>
    <property type="evidence" value="ECO:0007669"/>
    <property type="project" value="InterPro"/>
</dbReference>
<keyword evidence="1" id="KW-0808">Transferase</keyword>
<dbReference type="EMBL" id="MU863626">
    <property type="protein sequence ID" value="KAK4104428.1"/>
    <property type="molecule type" value="Genomic_DNA"/>
</dbReference>
<proteinExistence type="predicted"/>
<gene>
    <name evidence="5" type="ORF">N658DRAFT_483372</name>
</gene>
<evidence type="ECO:0000256" key="3">
    <source>
        <dbReference type="ARBA" id="ARBA00022842"/>
    </source>
</evidence>
<organism evidence="5 6">
    <name type="scientific">Parathielavia hyrcaniae</name>
    <dbReference type="NCBI Taxonomy" id="113614"/>
    <lineage>
        <taxon>Eukaryota</taxon>
        <taxon>Fungi</taxon>
        <taxon>Dikarya</taxon>
        <taxon>Ascomycota</taxon>
        <taxon>Pezizomycotina</taxon>
        <taxon>Sordariomycetes</taxon>
        <taxon>Sordariomycetidae</taxon>
        <taxon>Sordariales</taxon>
        <taxon>Chaetomiaceae</taxon>
        <taxon>Parathielavia</taxon>
    </lineage>
</organism>
<keyword evidence="3" id="KW-0460">Magnesium</keyword>
<evidence type="ECO:0000256" key="1">
    <source>
        <dbReference type="ARBA" id="ARBA00022679"/>
    </source>
</evidence>
<name>A0AAN6T4G0_9PEZI</name>
<dbReference type="GO" id="GO:0046165">
    <property type="term" value="P:alcohol biosynthetic process"/>
    <property type="evidence" value="ECO:0007669"/>
    <property type="project" value="UniProtKB-ARBA"/>
</dbReference>
<reference evidence="5" key="1">
    <citation type="journal article" date="2023" name="Mol. Phylogenet. Evol.">
        <title>Genome-scale phylogeny and comparative genomics of the fungal order Sordariales.</title>
        <authorList>
            <person name="Hensen N."/>
            <person name="Bonometti L."/>
            <person name="Westerberg I."/>
            <person name="Brannstrom I.O."/>
            <person name="Guillou S."/>
            <person name="Cros-Aarteil S."/>
            <person name="Calhoun S."/>
            <person name="Haridas S."/>
            <person name="Kuo A."/>
            <person name="Mondo S."/>
            <person name="Pangilinan J."/>
            <person name="Riley R."/>
            <person name="LaButti K."/>
            <person name="Andreopoulos B."/>
            <person name="Lipzen A."/>
            <person name="Chen C."/>
            <person name="Yan M."/>
            <person name="Daum C."/>
            <person name="Ng V."/>
            <person name="Clum A."/>
            <person name="Steindorff A."/>
            <person name="Ohm R.A."/>
            <person name="Martin F."/>
            <person name="Silar P."/>
            <person name="Natvig D.O."/>
            <person name="Lalanne C."/>
            <person name="Gautier V."/>
            <person name="Ament-Velasquez S.L."/>
            <person name="Kruys A."/>
            <person name="Hutchinson M.I."/>
            <person name="Powell A.J."/>
            <person name="Barry K."/>
            <person name="Miller A.N."/>
            <person name="Grigoriev I.V."/>
            <person name="Debuchy R."/>
            <person name="Gladieux P."/>
            <person name="Hiltunen Thoren M."/>
            <person name="Johannesson H."/>
        </authorList>
    </citation>
    <scope>NUCLEOTIDE SEQUENCE</scope>
    <source>
        <strain evidence="5">CBS 757.83</strain>
    </source>
</reference>
<dbReference type="PANTHER" id="PTHR12001:SF72">
    <property type="entry name" value="THIJ_PFPI FAMILY PROTEIN (AFU_ORTHOLOGUE AFUA_3G01210)-RELATED"/>
    <property type="match status" value="1"/>
</dbReference>
<dbReference type="InterPro" id="IPR008949">
    <property type="entry name" value="Isoprenoid_synthase_dom_sf"/>
</dbReference>
<sequence>MNYPNSDIIPPSAYDTSLDGLCGNIPLRVNRHPELADRGALRAQRDWKRAFGSLPPGFAGTMGPKYNFVSTCTPEVLPDRLELVAYVTEMTFLMDDMIDADAAGAPNAVAAPYMADFLQAYNVVMGGEMVDAASCSPVARMIIDACMAMRETDPQGAKTAFGWLSQWTKVMLGGSESDRGKECQSLDEYLQYRRVDVASDAAFGLWIFGMGLHIPEDQQKTCLELSRPFWLQFSLANDCHSWDHEQKAAKVRHVDGDAGDAFVPNAIWVSMHRHAMTSEQAQAACRIKAKEYADEYLQVIESLPCRGDLCQDAKFLLDALQFGMSGNVVWGLQAPRYRGEREYFTPSQLEIIKELDSDETVGQELDSEHAQKPPVHDTPKHSPAGTHHEVVNGVGQHDMAHAAVQDAPALGIEILEGPSRYLTSLPGKGIRDRTVHTLNSWFQLSPDDVESIKKIINLLHGASLMMDDIQDSSQLRRGKPATHMVFGPMQTINAAGNQFLDALHEVQKLSSPRCMEIFCGQSHDLWWICNLECPTEADYLAMIDSKTAGLFRMLARLMDAKSTSAKKPDVTLLTRFMNFLGRLFQIRDDYMNLTSADYTEKKGFCEDLDEGKYSLPVIHALGRSGGDRLGDPATCARAAVLLRNLLAQRHVAGRMSLDQKKLFLEQLERLGSFEYTRRALDALQVKLEKMGEELGILKDKGLRDLLDSLKVATVVSGELRSMADRVP</sequence>
<accession>A0AAN6T4G0</accession>
<evidence type="ECO:0000256" key="2">
    <source>
        <dbReference type="ARBA" id="ARBA00022723"/>
    </source>
</evidence>
<evidence type="ECO:0000313" key="5">
    <source>
        <dbReference type="EMBL" id="KAK4104428.1"/>
    </source>
</evidence>
<protein>
    <submittedName>
        <fullName evidence="5">Terpenoid synthase</fullName>
    </submittedName>
</protein>